<dbReference type="Proteomes" id="UP001491310">
    <property type="component" value="Unassembled WGS sequence"/>
</dbReference>
<dbReference type="PANTHER" id="PTHR22911">
    <property type="entry name" value="ACYL-MALONYL CONDENSING ENZYME-RELATED"/>
    <property type="match status" value="1"/>
</dbReference>
<dbReference type="PANTHER" id="PTHR22911:SF6">
    <property type="entry name" value="SOLUTE CARRIER FAMILY 35 MEMBER G1"/>
    <property type="match status" value="1"/>
</dbReference>
<proteinExistence type="inferred from homology"/>
<feature type="transmembrane region" description="Helical" evidence="7">
    <location>
        <begin position="168"/>
        <end position="190"/>
    </location>
</feature>
<reference evidence="9 10" key="1">
    <citation type="journal article" date="2024" name="Nat. Commun.">
        <title>Phylogenomics reveals the evolutionary origins of lichenization in chlorophyte algae.</title>
        <authorList>
            <person name="Puginier C."/>
            <person name="Libourel C."/>
            <person name="Otte J."/>
            <person name="Skaloud P."/>
            <person name="Haon M."/>
            <person name="Grisel S."/>
            <person name="Petersen M."/>
            <person name="Berrin J.G."/>
            <person name="Delaux P.M."/>
            <person name="Dal Grande F."/>
            <person name="Keller J."/>
        </authorList>
    </citation>
    <scope>NUCLEOTIDE SEQUENCE [LARGE SCALE GENOMIC DNA]</scope>
    <source>
        <strain evidence="9 10">SAG 216-7</strain>
    </source>
</reference>
<dbReference type="Gene3D" id="1.10.3730.20">
    <property type="match status" value="1"/>
</dbReference>
<evidence type="ECO:0000256" key="3">
    <source>
        <dbReference type="ARBA" id="ARBA00022692"/>
    </source>
</evidence>
<feature type="domain" description="EamA" evidence="8">
    <location>
        <begin position="106"/>
        <end position="237"/>
    </location>
</feature>
<feature type="transmembrane region" description="Helical" evidence="7">
    <location>
        <begin position="374"/>
        <end position="393"/>
    </location>
</feature>
<comment type="caution">
    <text evidence="9">The sequence shown here is derived from an EMBL/GenBank/DDBJ whole genome shotgun (WGS) entry which is preliminary data.</text>
</comment>
<keyword evidence="3 7" id="KW-0812">Transmembrane</keyword>
<comment type="subcellular location">
    <subcellularLocation>
        <location evidence="1">Membrane</location>
        <topology evidence="1">Multi-pass membrane protein</topology>
    </subcellularLocation>
</comment>
<evidence type="ECO:0000256" key="2">
    <source>
        <dbReference type="ARBA" id="ARBA00007635"/>
    </source>
</evidence>
<evidence type="ECO:0000256" key="7">
    <source>
        <dbReference type="SAM" id="Phobius"/>
    </source>
</evidence>
<feature type="transmembrane region" description="Helical" evidence="7">
    <location>
        <begin position="196"/>
        <end position="214"/>
    </location>
</feature>
<accession>A0ABR2YFE0</accession>
<keyword evidence="5 7" id="KW-0472">Membrane</keyword>
<feature type="transmembrane region" description="Helical" evidence="7">
    <location>
        <begin position="317"/>
        <end position="337"/>
    </location>
</feature>
<feature type="domain" description="EamA" evidence="8">
    <location>
        <begin position="253"/>
        <end position="388"/>
    </location>
</feature>
<dbReference type="InterPro" id="IPR000620">
    <property type="entry name" value="EamA_dom"/>
</dbReference>
<feature type="transmembrane region" description="Helical" evidence="7">
    <location>
        <begin position="105"/>
        <end position="124"/>
    </location>
</feature>
<sequence length="440" mass="46988">MNIVRGVFGIPSYVYGAVFPSSAAEPLLHEKNDDDLVEAEAQNLWATNGAGAEYSPDLQSSGLANGHSVAGPTPNGHTNGLHLPHEEEHAKLEPAPKKEKVERTAFGLALYALSSCFLATMLMFAKKLGQWNIPTFEILLARSGFLVFFALVGCAIQRQNPLGKRRGLLLIRGIFGFGAIGNYLFAVSLLPLNDTLVLTFTAPIWAAVLGPFLIKEKPTKAVGVAILLCFGGVALITQPSFLGFPNTGRITALGAFFALFQALCSACAKMCVRELRAEHPNVSVFYMAWVSLVAALIGCFLPKAWGDTNSFRVPDHWAQWTLLVGIGVTSYGSQFCMTNALRHARAAPALAMSYISIVLTITYGYFLFEEIPTVLSITGAVLICVSTFSLGAFEKTHPVPSMTPDSSVRDGQAITGSADGLGNYAALPSADPAAPVQARS</sequence>
<evidence type="ECO:0000313" key="9">
    <source>
        <dbReference type="EMBL" id="KAK9904222.1"/>
    </source>
</evidence>
<organism evidence="9 10">
    <name type="scientific">Coccomyxa subellipsoidea</name>
    <dbReference type="NCBI Taxonomy" id="248742"/>
    <lineage>
        <taxon>Eukaryota</taxon>
        <taxon>Viridiplantae</taxon>
        <taxon>Chlorophyta</taxon>
        <taxon>core chlorophytes</taxon>
        <taxon>Trebouxiophyceae</taxon>
        <taxon>Trebouxiophyceae incertae sedis</taxon>
        <taxon>Coccomyxaceae</taxon>
        <taxon>Coccomyxa</taxon>
    </lineage>
</organism>
<dbReference type="EMBL" id="JALJOT010000013">
    <property type="protein sequence ID" value="KAK9904222.1"/>
    <property type="molecule type" value="Genomic_DNA"/>
</dbReference>
<feature type="transmembrane region" description="Helical" evidence="7">
    <location>
        <begin position="284"/>
        <end position="305"/>
    </location>
</feature>
<feature type="transmembrane region" description="Helical" evidence="7">
    <location>
        <begin position="136"/>
        <end position="156"/>
    </location>
</feature>
<evidence type="ECO:0000256" key="1">
    <source>
        <dbReference type="ARBA" id="ARBA00004141"/>
    </source>
</evidence>
<feature type="region of interest" description="Disordered" evidence="6">
    <location>
        <begin position="63"/>
        <end position="82"/>
    </location>
</feature>
<evidence type="ECO:0000256" key="6">
    <source>
        <dbReference type="SAM" id="MobiDB-lite"/>
    </source>
</evidence>
<feature type="transmembrane region" description="Helical" evidence="7">
    <location>
        <begin position="250"/>
        <end position="272"/>
    </location>
</feature>
<gene>
    <name evidence="9" type="ORF">WJX75_007139</name>
</gene>
<keyword evidence="10" id="KW-1185">Reference proteome</keyword>
<feature type="transmembrane region" description="Helical" evidence="7">
    <location>
        <begin position="221"/>
        <end position="244"/>
    </location>
</feature>
<evidence type="ECO:0000256" key="5">
    <source>
        <dbReference type="ARBA" id="ARBA00023136"/>
    </source>
</evidence>
<evidence type="ECO:0000313" key="10">
    <source>
        <dbReference type="Proteomes" id="UP001491310"/>
    </source>
</evidence>
<name>A0ABR2YFE0_9CHLO</name>
<dbReference type="InterPro" id="IPR037185">
    <property type="entry name" value="EmrE-like"/>
</dbReference>
<keyword evidence="4 7" id="KW-1133">Transmembrane helix</keyword>
<dbReference type="Pfam" id="PF00892">
    <property type="entry name" value="EamA"/>
    <property type="match status" value="2"/>
</dbReference>
<feature type="transmembrane region" description="Helical" evidence="7">
    <location>
        <begin position="349"/>
        <end position="368"/>
    </location>
</feature>
<evidence type="ECO:0000259" key="8">
    <source>
        <dbReference type="Pfam" id="PF00892"/>
    </source>
</evidence>
<protein>
    <recommendedName>
        <fullName evidence="8">EamA domain-containing protein</fullName>
    </recommendedName>
</protein>
<comment type="similarity">
    <text evidence="2">Belongs to the drug/metabolite transporter (DMT) superfamily. Plant drug/metabolite exporter (P-DME) (TC 2.A.7.4) family.</text>
</comment>
<dbReference type="SUPFAM" id="SSF103481">
    <property type="entry name" value="Multidrug resistance efflux transporter EmrE"/>
    <property type="match status" value="2"/>
</dbReference>
<evidence type="ECO:0000256" key="4">
    <source>
        <dbReference type="ARBA" id="ARBA00022989"/>
    </source>
</evidence>